<keyword evidence="6" id="KW-1185">Reference proteome</keyword>
<dbReference type="InterPro" id="IPR056186">
    <property type="entry name" value="PDZ_CPAF-rel"/>
</dbReference>
<dbReference type="GO" id="GO:0008236">
    <property type="term" value="F:serine-type peptidase activity"/>
    <property type="evidence" value="ECO:0007669"/>
    <property type="project" value="InterPro"/>
</dbReference>
<evidence type="ECO:0000259" key="3">
    <source>
        <dbReference type="Pfam" id="PF03572"/>
    </source>
</evidence>
<name>A0AAN6LYN1_9PLEO</name>
<dbReference type="PANTHER" id="PTHR37049">
    <property type="entry name" value="PEPTIDASE S41 FAMILY PROTEIN"/>
    <property type="match status" value="1"/>
</dbReference>
<dbReference type="Pfam" id="PF03572">
    <property type="entry name" value="Peptidase_S41"/>
    <property type="match status" value="1"/>
</dbReference>
<organism evidence="5 6">
    <name type="scientific">Pseudopithomyces chartarum</name>
    <dbReference type="NCBI Taxonomy" id="1892770"/>
    <lineage>
        <taxon>Eukaryota</taxon>
        <taxon>Fungi</taxon>
        <taxon>Dikarya</taxon>
        <taxon>Ascomycota</taxon>
        <taxon>Pezizomycotina</taxon>
        <taxon>Dothideomycetes</taxon>
        <taxon>Pleosporomycetidae</taxon>
        <taxon>Pleosporales</taxon>
        <taxon>Massarineae</taxon>
        <taxon>Didymosphaeriaceae</taxon>
        <taxon>Pseudopithomyces</taxon>
    </lineage>
</organism>
<feature type="chain" id="PRO_5042933048" description="Tail specific protease domain-containing protein" evidence="2">
    <location>
        <begin position="16"/>
        <end position="721"/>
    </location>
</feature>
<reference evidence="5 6" key="1">
    <citation type="submission" date="2021-02" db="EMBL/GenBank/DDBJ databases">
        <title>Genome assembly of Pseudopithomyces chartarum.</title>
        <authorList>
            <person name="Jauregui R."/>
            <person name="Singh J."/>
            <person name="Voisey C."/>
        </authorList>
    </citation>
    <scope>NUCLEOTIDE SEQUENCE [LARGE SCALE GENOMIC DNA]</scope>
    <source>
        <strain evidence="5 6">AGR01</strain>
    </source>
</reference>
<feature type="compositionally biased region" description="Polar residues" evidence="1">
    <location>
        <begin position="294"/>
        <end position="314"/>
    </location>
</feature>
<dbReference type="InterPro" id="IPR052766">
    <property type="entry name" value="S41A_metabolite_peptidase"/>
</dbReference>
<proteinExistence type="predicted"/>
<evidence type="ECO:0000313" key="5">
    <source>
        <dbReference type="EMBL" id="KAK3209942.1"/>
    </source>
</evidence>
<feature type="signal peptide" evidence="2">
    <location>
        <begin position="1"/>
        <end position="15"/>
    </location>
</feature>
<feature type="region of interest" description="Disordered" evidence="1">
    <location>
        <begin position="294"/>
        <end position="320"/>
    </location>
</feature>
<evidence type="ECO:0000259" key="4">
    <source>
        <dbReference type="Pfam" id="PF23658"/>
    </source>
</evidence>
<dbReference type="AlphaFoldDB" id="A0AAN6LYN1"/>
<dbReference type="InterPro" id="IPR029045">
    <property type="entry name" value="ClpP/crotonase-like_dom_sf"/>
</dbReference>
<dbReference type="SUPFAM" id="SSF52096">
    <property type="entry name" value="ClpP/crotonase"/>
    <property type="match status" value="1"/>
</dbReference>
<accession>A0AAN6LYN1</accession>
<dbReference type="EMBL" id="WVTA01000005">
    <property type="protein sequence ID" value="KAK3209942.1"/>
    <property type="molecule type" value="Genomic_DNA"/>
</dbReference>
<feature type="region of interest" description="Disordered" evidence="1">
    <location>
        <begin position="659"/>
        <end position="696"/>
    </location>
</feature>
<keyword evidence="2" id="KW-0732">Signal</keyword>
<evidence type="ECO:0000256" key="1">
    <source>
        <dbReference type="SAM" id="MobiDB-lite"/>
    </source>
</evidence>
<evidence type="ECO:0000256" key="2">
    <source>
        <dbReference type="SAM" id="SignalP"/>
    </source>
</evidence>
<comment type="caution">
    <text evidence="5">The sequence shown here is derived from an EMBL/GenBank/DDBJ whole genome shotgun (WGS) entry which is preliminary data.</text>
</comment>
<feature type="domain" description="Tail specific protease" evidence="3">
    <location>
        <begin position="367"/>
        <end position="528"/>
    </location>
</feature>
<dbReference type="GO" id="GO:0006508">
    <property type="term" value="P:proteolysis"/>
    <property type="evidence" value="ECO:0007669"/>
    <property type="project" value="InterPro"/>
</dbReference>
<dbReference type="PANTHER" id="PTHR37049:SF4">
    <property type="entry name" value="RHODANESE DOMAIN-CONTAINING PROTEIN"/>
    <property type="match status" value="1"/>
</dbReference>
<sequence length="721" mass="77668">MRFSLVLASSQLAWGAALQARQTSRNACATAARLAQTSKYDIDGSPIIDTSTAYDCMSSLPFDSSKADEFITEIKKYVQFQSTLDVLKKPPSNYPSSAVDIIAGLDKIAANDYDSHYDFDMAVANLLSTAHDGHLSIQTCSTTGIQFYRRGGGLISVSKDGLETPEIYLAWDKSALKSGSSDVSPITSINGQDVIEYLEEIAATITSQDADARWNQLFTSGAALASYPGSSLAYQGRFVYNSGFWPGADKTQLEFKNGSSIDLDTVALYTTGLQHTVTSNYGFLSLLCNPSSTQNVRRDTSPSVTKRSAPTSTAGPVGYPVPIIRDPENKLVGFNLDEETDVMFIPTFESPGNGTNGTLSLSEIASSIINNALENGRTKLIIDLSGNGGGSISRAFDLFKYFFPNEFPYSGTRFRRSDAMDSIVLGLKDTDSEGNILPFYWRNQVKPNQEEDFKTVEEFLDGGDQLDTKVSSLFANFNYTLLSTDPTYEIHGFGASAVNKTQPFKAEDVLIMTDGVCASTCTTFVNLMTNVGGVRAITFGGRPRLEPMQVMGGVRGAQSLAFDQIDTEAEAIDTQALTPDQLKLAKATVPNVNALPWYLPGGNVNLRNAYQEGDDDLPLQFAYQASDCRLFYTATSLDDPSETWSQAKAAIWGGKDCVSNSKGGKGSLEDRSKNEGANNGNGGGQNGGENKEDKKGGAAQISPGFFALSLMAFTSIILAVC</sequence>
<gene>
    <name evidence="5" type="ORF">GRF29_44g1176347</name>
</gene>
<dbReference type="Pfam" id="PF23658">
    <property type="entry name" value="PDZ_CPAF_rel"/>
    <property type="match status" value="1"/>
</dbReference>
<evidence type="ECO:0000313" key="6">
    <source>
        <dbReference type="Proteomes" id="UP001280581"/>
    </source>
</evidence>
<dbReference type="Proteomes" id="UP001280581">
    <property type="component" value="Unassembled WGS sequence"/>
</dbReference>
<dbReference type="Gene3D" id="3.90.226.10">
    <property type="entry name" value="2-enoyl-CoA Hydratase, Chain A, domain 1"/>
    <property type="match status" value="1"/>
</dbReference>
<feature type="domain" description="CPAF-like PDZ" evidence="4">
    <location>
        <begin position="149"/>
        <end position="271"/>
    </location>
</feature>
<dbReference type="InterPro" id="IPR005151">
    <property type="entry name" value="Tail-specific_protease"/>
</dbReference>
<protein>
    <recommendedName>
        <fullName evidence="7">Tail specific protease domain-containing protein</fullName>
    </recommendedName>
</protein>
<evidence type="ECO:0008006" key="7">
    <source>
        <dbReference type="Google" id="ProtNLM"/>
    </source>
</evidence>